<protein>
    <submittedName>
        <fullName evidence="2">Uncharacterized protein</fullName>
    </submittedName>
</protein>
<organism evidence="2 3">
    <name type="scientific">Streptococcus pneumoniae</name>
    <dbReference type="NCBI Taxonomy" id="1313"/>
    <lineage>
        <taxon>Bacteria</taxon>
        <taxon>Bacillati</taxon>
        <taxon>Bacillota</taxon>
        <taxon>Bacilli</taxon>
        <taxon>Lactobacillales</taxon>
        <taxon>Streptococcaceae</taxon>
        <taxon>Streptococcus</taxon>
    </lineage>
</organism>
<sequence length="92" mass="10184">MISTGCISLAFNFFMSPKCSTSGKCLLDIDIAFLSISLAHTGFIPTFLAAKGNTPIPSNKLPSVISFNLHHLFSTFIMYMNFVFLYLLLILN</sequence>
<keyword evidence="1" id="KW-0812">Transmembrane</keyword>
<keyword evidence="1" id="KW-0472">Membrane</keyword>
<feature type="transmembrane region" description="Helical" evidence="1">
    <location>
        <begin position="71"/>
        <end position="91"/>
    </location>
</feature>
<dbReference type="Proteomes" id="UP000405447">
    <property type="component" value="Unassembled WGS sequence"/>
</dbReference>
<comment type="caution">
    <text evidence="2">The sequence shown here is derived from an EMBL/GenBank/DDBJ whole genome shotgun (WGS) entry which is preliminary data.</text>
</comment>
<name>A0AAQ2W0C8_STREE</name>
<proteinExistence type="predicted"/>
<accession>A0AAQ2W0C8</accession>
<evidence type="ECO:0000256" key="1">
    <source>
        <dbReference type="SAM" id="Phobius"/>
    </source>
</evidence>
<dbReference type="AlphaFoldDB" id="A0AAQ2W0C8"/>
<evidence type="ECO:0000313" key="3">
    <source>
        <dbReference type="Proteomes" id="UP000405447"/>
    </source>
</evidence>
<keyword evidence="1" id="KW-1133">Transmembrane helix</keyword>
<evidence type="ECO:0000313" key="2">
    <source>
        <dbReference type="EMBL" id="VST63338.1"/>
    </source>
</evidence>
<dbReference type="EMBL" id="CABCSJ010000002">
    <property type="protein sequence ID" value="VST63338.1"/>
    <property type="molecule type" value="Genomic_DNA"/>
</dbReference>
<gene>
    <name evidence="2" type="ORF">SAMEA3389245_00685</name>
</gene>
<reference evidence="2 3" key="1">
    <citation type="submission" date="2019-04" db="EMBL/GenBank/DDBJ databases">
        <authorList>
            <consortium name="Pathogen Informatics"/>
        </authorList>
    </citation>
    <scope>NUCLEOTIDE SEQUENCE [LARGE SCALE GENOMIC DNA]</scope>
    <source>
        <strain evidence="2 3">GPSC535</strain>
    </source>
</reference>
<feature type="transmembrane region" description="Helical" evidence="1">
    <location>
        <begin position="31"/>
        <end position="50"/>
    </location>
</feature>